<dbReference type="Gene3D" id="3.40.220.10">
    <property type="entry name" value="Leucine Aminopeptidase, subunit E, domain 1"/>
    <property type="match status" value="1"/>
</dbReference>
<dbReference type="PANTHER" id="PTHR11106">
    <property type="entry name" value="GANGLIOSIDE INDUCED DIFFERENTIATION ASSOCIATED PROTEIN 2-RELATED"/>
    <property type="match status" value="1"/>
</dbReference>
<dbReference type="InterPro" id="IPR043472">
    <property type="entry name" value="Macro_dom-like"/>
</dbReference>
<evidence type="ECO:0000259" key="1">
    <source>
        <dbReference type="PROSITE" id="PS51154"/>
    </source>
</evidence>
<dbReference type="SMR" id="G4ZZR0"/>
<dbReference type="RefSeq" id="XP_009533151.1">
    <property type="nucleotide sequence ID" value="XM_009534856.1"/>
</dbReference>
<dbReference type="KEGG" id="psoj:PHYSODRAFT_260737"/>
<dbReference type="Proteomes" id="UP000002640">
    <property type="component" value="Unassembled WGS sequence"/>
</dbReference>
<dbReference type="SMART" id="SM00506">
    <property type="entry name" value="A1pp"/>
    <property type="match status" value="1"/>
</dbReference>
<reference evidence="2 3" key="1">
    <citation type="journal article" date="2006" name="Science">
        <title>Phytophthora genome sequences uncover evolutionary origins and mechanisms of pathogenesis.</title>
        <authorList>
            <person name="Tyler B.M."/>
            <person name="Tripathy S."/>
            <person name="Zhang X."/>
            <person name="Dehal P."/>
            <person name="Jiang R.H."/>
            <person name="Aerts A."/>
            <person name="Arredondo F.D."/>
            <person name="Baxter L."/>
            <person name="Bensasson D."/>
            <person name="Beynon J.L."/>
            <person name="Chapman J."/>
            <person name="Damasceno C.M."/>
            <person name="Dorrance A.E."/>
            <person name="Dou D."/>
            <person name="Dickerman A.W."/>
            <person name="Dubchak I.L."/>
            <person name="Garbelotto M."/>
            <person name="Gijzen M."/>
            <person name="Gordon S.G."/>
            <person name="Govers F."/>
            <person name="Grunwald N.J."/>
            <person name="Huang W."/>
            <person name="Ivors K.L."/>
            <person name="Jones R.W."/>
            <person name="Kamoun S."/>
            <person name="Krampis K."/>
            <person name="Lamour K.H."/>
            <person name="Lee M.K."/>
            <person name="McDonald W.H."/>
            <person name="Medina M."/>
            <person name="Meijer H.J."/>
            <person name="Nordberg E.K."/>
            <person name="Maclean D.J."/>
            <person name="Ospina-Giraldo M.D."/>
            <person name="Morris P.F."/>
            <person name="Phuntumart V."/>
            <person name="Putnam N.H."/>
            <person name="Rash S."/>
            <person name="Rose J.K."/>
            <person name="Sakihama Y."/>
            <person name="Salamov A.A."/>
            <person name="Savidor A."/>
            <person name="Scheuring C.F."/>
            <person name="Smith B.M."/>
            <person name="Sobral B.W."/>
            <person name="Terry A."/>
            <person name="Torto-Alalibo T.A."/>
            <person name="Win J."/>
            <person name="Xu Z."/>
            <person name="Zhang H."/>
            <person name="Grigoriev I.V."/>
            <person name="Rokhsar D.S."/>
            <person name="Boore J.L."/>
        </authorList>
    </citation>
    <scope>NUCLEOTIDE SEQUENCE [LARGE SCALE GENOMIC DNA]</scope>
    <source>
        <strain evidence="2 3">P6497</strain>
    </source>
</reference>
<dbReference type="SUPFAM" id="SSF52949">
    <property type="entry name" value="Macro domain-like"/>
    <property type="match status" value="1"/>
</dbReference>
<dbReference type="CDD" id="cd02907">
    <property type="entry name" value="Macro_Af1521_BAL-like"/>
    <property type="match status" value="1"/>
</dbReference>
<name>G4ZZR0_PHYSP</name>
<dbReference type="EMBL" id="JH159158">
    <property type="protein sequence ID" value="EGZ10406.1"/>
    <property type="molecule type" value="Genomic_DNA"/>
</dbReference>
<proteinExistence type="predicted"/>
<sequence length="173" mass="18265">EIVVTQGDLTECKVDAIVNAANSDLLHGGGVAGAISRKGGRVVQDESSAWVNANGRLPVGSAMVTSAGRLPARYVVHTVGPNLGRLSEPSPTQTEQLRSAVKSALVVGGRLGISSIALPGMSTGIFGYPLDQGAREILRECAKFCREQTTSTIRYIVLMDIDDKIVDSFKRAL</sequence>
<organism evidence="2 3">
    <name type="scientific">Phytophthora sojae (strain P6497)</name>
    <name type="common">Soybean stem and root rot agent</name>
    <name type="synonym">Phytophthora megasperma f. sp. glycines</name>
    <dbReference type="NCBI Taxonomy" id="1094619"/>
    <lineage>
        <taxon>Eukaryota</taxon>
        <taxon>Sar</taxon>
        <taxon>Stramenopiles</taxon>
        <taxon>Oomycota</taxon>
        <taxon>Peronosporomycetes</taxon>
        <taxon>Peronosporales</taxon>
        <taxon>Peronosporaceae</taxon>
        <taxon>Phytophthora</taxon>
    </lineage>
</organism>
<dbReference type="PROSITE" id="PS51154">
    <property type="entry name" value="MACRO"/>
    <property type="match status" value="1"/>
</dbReference>
<feature type="non-terminal residue" evidence="2">
    <location>
        <position position="1"/>
    </location>
</feature>
<accession>G4ZZR0</accession>
<evidence type="ECO:0000313" key="3">
    <source>
        <dbReference type="Proteomes" id="UP000002640"/>
    </source>
</evidence>
<dbReference type="OMA" id="ESSAWVN"/>
<feature type="domain" description="Macro" evidence="1">
    <location>
        <begin position="1"/>
        <end position="173"/>
    </location>
</feature>
<protein>
    <recommendedName>
        <fullName evidence="1">Macro domain-containing protein</fullName>
    </recommendedName>
</protein>
<evidence type="ECO:0000313" key="2">
    <source>
        <dbReference type="EMBL" id="EGZ10406.1"/>
    </source>
</evidence>
<dbReference type="GeneID" id="20639216"/>
<dbReference type="InParanoid" id="G4ZZR0"/>
<keyword evidence="3" id="KW-1185">Reference proteome</keyword>
<dbReference type="Pfam" id="PF01661">
    <property type="entry name" value="Macro"/>
    <property type="match status" value="1"/>
</dbReference>
<gene>
    <name evidence="2" type="ORF">PHYSODRAFT_260737</name>
</gene>
<dbReference type="PANTHER" id="PTHR11106:SF111">
    <property type="entry name" value="MACRO DOMAIN-CONTAINING PROTEIN"/>
    <property type="match status" value="1"/>
</dbReference>
<dbReference type="InterPro" id="IPR002589">
    <property type="entry name" value="Macro_dom"/>
</dbReference>
<feature type="non-terminal residue" evidence="2">
    <location>
        <position position="173"/>
    </location>
</feature>
<dbReference type="AlphaFoldDB" id="G4ZZR0"/>